<organism evidence="12">
    <name type="scientific">Alona affinis</name>
    <dbReference type="NCBI Taxonomy" id="381656"/>
    <lineage>
        <taxon>Eukaryota</taxon>
        <taxon>Metazoa</taxon>
        <taxon>Ecdysozoa</taxon>
        <taxon>Arthropoda</taxon>
        <taxon>Crustacea</taxon>
        <taxon>Branchiopoda</taxon>
        <taxon>Diplostraca</taxon>
        <taxon>Cladocera</taxon>
        <taxon>Anomopoda</taxon>
        <taxon>Chydoridae</taxon>
        <taxon>Alona</taxon>
    </lineage>
</organism>
<dbReference type="InterPro" id="IPR007946">
    <property type="entry name" value="AAR2"/>
</dbReference>
<keyword evidence="6" id="KW-0508">mRNA splicing</keyword>
<evidence type="ECO:0000256" key="3">
    <source>
        <dbReference type="ARBA" id="ARBA00016372"/>
    </source>
</evidence>
<protein>
    <recommendedName>
        <fullName evidence="3">Protein AAR2 homolog</fullName>
    </recommendedName>
    <alternativeName>
        <fullName evidence="7">AAR2 splicing factor homolog</fullName>
    </alternativeName>
</protein>
<evidence type="ECO:0000256" key="4">
    <source>
        <dbReference type="ARBA" id="ARBA00022664"/>
    </source>
</evidence>
<evidence type="ECO:0000313" key="12">
    <source>
        <dbReference type="EMBL" id="CAG4634981.1"/>
    </source>
</evidence>
<evidence type="ECO:0000259" key="11">
    <source>
        <dbReference type="Pfam" id="PF20981"/>
    </source>
</evidence>
<dbReference type="GO" id="GO:0000244">
    <property type="term" value="P:spliceosomal tri-snRNP complex assembly"/>
    <property type="evidence" value="ECO:0007669"/>
    <property type="project" value="TreeGrafter"/>
</dbReference>
<evidence type="ECO:0000256" key="7">
    <source>
        <dbReference type="ARBA" id="ARBA00030625"/>
    </source>
</evidence>
<evidence type="ECO:0000256" key="8">
    <source>
        <dbReference type="ARBA" id="ARBA00047009"/>
    </source>
</evidence>
<sequence>MKDSCSSEEKERFRANLRSFDQNLGPYPYESWKKWISLSNKLTVEIVEKIQPSEKKIGSVADLVPSEVKGEESSEKKRNTRVLRSNPEDALLPPMHARPGTSLNFTSFPESSFPQGSTISEITRYSIDTSHVLRQMLLQWQEPIQLLGELQIAFLCFLIGQVYTAFEHWKKLVNILCSADEHLLENPSLFLEFTGDLYFQMQEIPADFFVDIVSQNNFLTQTLKIFFENILENDGVDQQLKRRCIRLKQYVTQRFHWNFDAEPEDEAPVVLSGDASAENFLVSNVFNINLINNLGFIFLDCQVNMSAL</sequence>
<dbReference type="InterPro" id="IPR033647">
    <property type="entry name" value="Aar2_N"/>
</dbReference>
<feature type="domain" description="AAR2 C-terminal" evidence="10">
    <location>
        <begin position="105"/>
        <end position="260"/>
    </location>
</feature>
<reference evidence="12" key="1">
    <citation type="submission" date="2021-04" db="EMBL/GenBank/DDBJ databases">
        <authorList>
            <person name="Cornetti L."/>
        </authorList>
    </citation>
    <scope>NUCLEOTIDE SEQUENCE</scope>
</reference>
<dbReference type="InterPro" id="IPR038516">
    <property type="entry name" value="AAR2_N_sf"/>
</dbReference>
<proteinExistence type="inferred from homology"/>
<keyword evidence="4" id="KW-0507">mRNA processing</keyword>
<dbReference type="Pfam" id="PF05282">
    <property type="entry name" value="AAR2"/>
    <property type="match status" value="1"/>
</dbReference>
<evidence type="ECO:0000256" key="6">
    <source>
        <dbReference type="ARBA" id="ARBA00023187"/>
    </source>
</evidence>
<feature type="compositionally biased region" description="Basic and acidic residues" evidence="9">
    <location>
        <begin position="68"/>
        <end position="77"/>
    </location>
</feature>
<feature type="domain" description="AAR2 N-terminal" evidence="11">
    <location>
        <begin position="4"/>
        <end position="52"/>
    </location>
</feature>
<name>A0A9N6ZEX2_9CRUS</name>
<dbReference type="FunFam" id="1.25.40.550:FF:000001">
    <property type="entry name" value="AAR2 splicing factor homolog"/>
    <property type="match status" value="1"/>
</dbReference>
<dbReference type="AlphaFoldDB" id="A0A9N6ZEX2"/>
<comment type="similarity">
    <text evidence="2">Belongs to the AAR2 family.</text>
</comment>
<evidence type="ECO:0000256" key="1">
    <source>
        <dbReference type="ARBA" id="ARBA00003708"/>
    </source>
</evidence>
<evidence type="ECO:0000256" key="9">
    <source>
        <dbReference type="SAM" id="MobiDB-lite"/>
    </source>
</evidence>
<evidence type="ECO:0000256" key="2">
    <source>
        <dbReference type="ARBA" id="ARBA00006281"/>
    </source>
</evidence>
<dbReference type="PANTHER" id="PTHR12689">
    <property type="entry name" value="A1 CISTRON SPLICING FACTOR AAR2-RELATED"/>
    <property type="match status" value="1"/>
</dbReference>
<evidence type="ECO:0000256" key="5">
    <source>
        <dbReference type="ARBA" id="ARBA00022728"/>
    </source>
</evidence>
<dbReference type="CDD" id="cd13778">
    <property type="entry name" value="Aar2_C"/>
    <property type="match status" value="1"/>
</dbReference>
<dbReference type="Gene3D" id="1.25.40.550">
    <property type="entry name" value="Aar2, C-terminal domain-like"/>
    <property type="match status" value="1"/>
</dbReference>
<comment type="subunit">
    <text evidence="8">Interacts with PRPF8 (via RNase H homology domain). Component of a U5 snRNP complex that contains PRPF8.</text>
</comment>
<dbReference type="Gene3D" id="2.60.34.20">
    <property type="match status" value="1"/>
</dbReference>
<dbReference type="InterPro" id="IPR033648">
    <property type="entry name" value="AAR2_C"/>
</dbReference>
<evidence type="ECO:0000259" key="10">
    <source>
        <dbReference type="Pfam" id="PF05282"/>
    </source>
</evidence>
<dbReference type="EMBL" id="OC978326">
    <property type="protein sequence ID" value="CAG4634981.1"/>
    <property type="molecule type" value="Genomic_DNA"/>
</dbReference>
<dbReference type="InterPro" id="IPR038514">
    <property type="entry name" value="AAR2_C_sf"/>
</dbReference>
<gene>
    <name evidence="12" type="primary">EOG090X0AVR</name>
</gene>
<accession>A0A9N6ZEX2</accession>
<dbReference type="GO" id="GO:0005681">
    <property type="term" value="C:spliceosomal complex"/>
    <property type="evidence" value="ECO:0007669"/>
    <property type="project" value="UniProtKB-KW"/>
</dbReference>
<comment type="function">
    <text evidence="1">Component of the U5 snRNP complex that is required for spliceosome assembly and for pre-mRNA splicing.</text>
</comment>
<keyword evidence="5" id="KW-0747">Spliceosome</keyword>
<dbReference type="PANTHER" id="PTHR12689:SF4">
    <property type="entry name" value="PROTEIN AAR2 HOMOLOG"/>
    <property type="match status" value="1"/>
</dbReference>
<feature type="region of interest" description="Disordered" evidence="9">
    <location>
        <begin position="68"/>
        <end position="95"/>
    </location>
</feature>
<dbReference type="Pfam" id="PF20981">
    <property type="entry name" value="AAR2_1st"/>
    <property type="match status" value="1"/>
</dbReference>